<dbReference type="SFLD" id="SFLDG01097">
    <property type="entry name" value="Uncharacterised_Radical_SAM_Su"/>
    <property type="match status" value="1"/>
</dbReference>
<accession>A0A3T1D2Q9</accession>
<evidence type="ECO:0000256" key="4">
    <source>
        <dbReference type="ARBA" id="ARBA00023004"/>
    </source>
</evidence>
<reference evidence="7 8" key="1">
    <citation type="submission" date="2019-01" db="EMBL/GenBank/DDBJ databases">
        <title>Complete genome sequence of Cohnella hallensis HS21 isolated from Korean fir (Abies koreana) rhizospheric soil.</title>
        <authorList>
            <person name="Jiang L."/>
            <person name="Kang S.W."/>
            <person name="Kim S."/>
            <person name="Jung J."/>
            <person name="Kim C.Y."/>
            <person name="Kim D.H."/>
            <person name="Kim S.W."/>
            <person name="Lee J."/>
        </authorList>
    </citation>
    <scope>NUCLEOTIDE SEQUENCE [LARGE SCALE GENOMIC DNA]</scope>
    <source>
        <strain evidence="7 8">HS21</strain>
    </source>
</reference>
<dbReference type="InterPro" id="IPR014866">
    <property type="entry name" value="YfkB"/>
</dbReference>
<dbReference type="Gene3D" id="3.20.20.70">
    <property type="entry name" value="Aldolase class I"/>
    <property type="match status" value="1"/>
</dbReference>
<dbReference type="InterPro" id="IPR031004">
    <property type="entry name" value="rSAM_YfkAB"/>
</dbReference>
<dbReference type="Proteomes" id="UP000289856">
    <property type="component" value="Chromosome"/>
</dbReference>
<dbReference type="GO" id="GO:0051539">
    <property type="term" value="F:4 iron, 4 sulfur cluster binding"/>
    <property type="evidence" value="ECO:0007669"/>
    <property type="project" value="UniProtKB-KW"/>
</dbReference>
<dbReference type="KEGG" id="cohn:KCTCHS21_17960"/>
<dbReference type="Pfam" id="PF04055">
    <property type="entry name" value="Radical_SAM"/>
    <property type="match status" value="1"/>
</dbReference>
<dbReference type="PROSITE" id="PS51918">
    <property type="entry name" value="RADICAL_SAM"/>
    <property type="match status" value="1"/>
</dbReference>
<dbReference type="PANTHER" id="PTHR42836:SF2">
    <property type="entry name" value="PROTEIN YFKA-RELATED"/>
    <property type="match status" value="1"/>
</dbReference>
<proteinExistence type="predicted"/>
<dbReference type="GO" id="GO:0003824">
    <property type="term" value="F:catalytic activity"/>
    <property type="evidence" value="ECO:0007669"/>
    <property type="project" value="InterPro"/>
</dbReference>
<sequence length="384" mass="43953">MQAISQQAAAGPFAPPSGWKVLNPSYDPWDPIRSLQQFGQHELTSVELTVTHLCNMRCEHCAVGDSLTMKEAPHIPMDLIFRRLDEVEHLETISMTGGEPTFSMETVNNILIPLLKYARARGIRTQLNSNVTMDYERYELIAPFLDVMHISFNYTEAQDFHQVGFARSGRNVGINTTSRMYERMINNALKLSQGGLFVSAESMINYRTYNKITDIHRLIVEMGCQRHEVHPMYPSSFAAGLPAVTRDQMFETVETLLDNRNEHIWMLFGTLPFFSCSDNEKERRLVRRLREETNVTVRNDPDGRNRINVNMFSGDVYVTDFASVPPFGNIKDDKLDHIFDKWRNHPMQQAVNCHCPAASCCGPNLLVSDMFYRGTDFTSRRAIL</sequence>
<dbReference type="InterPro" id="IPR007197">
    <property type="entry name" value="rSAM"/>
</dbReference>
<evidence type="ECO:0000256" key="5">
    <source>
        <dbReference type="ARBA" id="ARBA00023014"/>
    </source>
</evidence>
<gene>
    <name evidence="7" type="primary">yfkA</name>
    <name evidence="7" type="ORF">KCTCHS21_17960</name>
</gene>
<dbReference type="SFLD" id="SFLDS00029">
    <property type="entry name" value="Radical_SAM"/>
    <property type="match status" value="1"/>
</dbReference>
<evidence type="ECO:0000256" key="1">
    <source>
        <dbReference type="ARBA" id="ARBA00022485"/>
    </source>
</evidence>
<dbReference type="AlphaFoldDB" id="A0A3T1D2Q9"/>
<evidence type="ECO:0000256" key="3">
    <source>
        <dbReference type="ARBA" id="ARBA00022723"/>
    </source>
</evidence>
<keyword evidence="4" id="KW-0408">Iron</keyword>
<keyword evidence="8" id="KW-1185">Reference proteome</keyword>
<keyword evidence="3" id="KW-0479">Metal-binding</keyword>
<dbReference type="SUPFAM" id="SSF102114">
    <property type="entry name" value="Radical SAM enzymes"/>
    <property type="match status" value="1"/>
</dbReference>
<dbReference type="InterPro" id="IPR013785">
    <property type="entry name" value="Aldolase_TIM"/>
</dbReference>
<dbReference type="OrthoDB" id="2395634at2"/>
<dbReference type="CDD" id="cd01335">
    <property type="entry name" value="Radical_SAM"/>
    <property type="match status" value="1"/>
</dbReference>
<dbReference type="GO" id="GO:0046872">
    <property type="term" value="F:metal ion binding"/>
    <property type="evidence" value="ECO:0007669"/>
    <property type="project" value="UniProtKB-KW"/>
</dbReference>
<name>A0A3T1D2Q9_9BACL</name>
<organism evidence="7 8">
    <name type="scientific">Cohnella abietis</name>
    <dbReference type="NCBI Taxonomy" id="2507935"/>
    <lineage>
        <taxon>Bacteria</taxon>
        <taxon>Bacillati</taxon>
        <taxon>Bacillota</taxon>
        <taxon>Bacilli</taxon>
        <taxon>Bacillales</taxon>
        <taxon>Paenibacillaceae</taxon>
        <taxon>Cohnella</taxon>
    </lineage>
</organism>
<dbReference type="EMBL" id="AP019400">
    <property type="protein sequence ID" value="BBI32397.1"/>
    <property type="molecule type" value="Genomic_DNA"/>
</dbReference>
<evidence type="ECO:0000313" key="8">
    <source>
        <dbReference type="Proteomes" id="UP000289856"/>
    </source>
</evidence>
<protein>
    <recommendedName>
        <fullName evidence="6">Radical SAM core domain-containing protein</fullName>
    </recommendedName>
</protein>
<dbReference type="InterPro" id="IPR058240">
    <property type="entry name" value="rSAM_sf"/>
</dbReference>
<dbReference type="SFLD" id="SFLDG01067">
    <property type="entry name" value="SPASM/twitch_domain_containing"/>
    <property type="match status" value="1"/>
</dbReference>
<keyword evidence="5" id="KW-0411">Iron-sulfur</keyword>
<evidence type="ECO:0000259" key="6">
    <source>
        <dbReference type="PROSITE" id="PS51918"/>
    </source>
</evidence>
<feature type="domain" description="Radical SAM core" evidence="6">
    <location>
        <begin position="38"/>
        <end position="267"/>
    </location>
</feature>
<dbReference type="NCBIfam" id="TIGR04478">
    <property type="entry name" value="rSAM_YfkAB"/>
    <property type="match status" value="1"/>
</dbReference>
<evidence type="ECO:0000256" key="2">
    <source>
        <dbReference type="ARBA" id="ARBA00022691"/>
    </source>
</evidence>
<keyword evidence="2" id="KW-0949">S-adenosyl-L-methionine</keyword>
<dbReference type="PANTHER" id="PTHR42836">
    <property type="entry name" value="7-CARBOXY-7-DEAZAGUANINE SYNTHASE"/>
    <property type="match status" value="1"/>
</dbReference>
<dbReference type="Pfam" id="PF08756">
    <property type="entry name" value="YfkB"/>
    <property type="match status" value="1"/>
</dbReference>
<evidence type="ECO:0000313" key="7">
    <source>
        <dbReference type="EMBL" id="BBI32397.1"/>
    </source>
</evidence>
<keyword evidence="1" id="KW-0004">4Fe-4S</keyword>
<dbReference type="RefSeq" id="WP_130606894.1">
    <property type="nucleotide sequence ID" value="NZ_AP019400.1"/>
</dbReference>